<accession>A0A4P6P3T0</accession>
<feature type="transmembrane region" description="Helical" evidence="1">
    <location>
        <begin position="6"/>
        <end position="23"/>
    </location>
</feature>
<proteinExistence type="predicted"/>
<dbReference type="AlphaFoldDB" id="A0A4P6P3T0"/>
<evidence type="ECO:0000256" key="1">
    <source>
        <dbReference type="SAM" id="Phobius"/>
    </source>
</evidence>
<feature type="transmembrane region" description="Helical" evidence="1">
    <location>
        <begin position="70"/>
        <end position="90"/>
    </location>
</feature>
<reference evidence="2 3" key="1">
    <citation type="submission" date="2018-12" db="EMBL/GenBank/DDBJ databases">
        <title>Complete genome of Litorilituus sediminis.</title>
        <authorList>
            <person name="Liu A."/>
            <person name="Rong J."/>
        </authorList>
    </citation>
    <scope>NUCLEOTIDE SEQUENCE [LARGE SCALE GENOMIC DNA]</scope>
    <source>
        <strain evidence="2 3">JCM 17549</strain>
    </source>
</reference>
<feature type="transmembrane region" description="Helical" evidence="1">
    <location>
        <begin position="35"/>
        <end position="55"/>
    </location>
</feature>
<keyword evidence="1" id="KW-1133">Transmembrane helix</keyword>
<dbReference type="Proteomes" id="UP000290244">
    <property type="component" value="Chromosome"/>
</dbReference>
<dbReference type="EMBL" id="CP034759">
    <property type="protein sequence ID" value="QBG36226.1"/>
    <property type="molecule type" value="Genomic_DNA"/>
</dbReference>
<evidence type="ECO:0000313" key="3">
    <source>
        <dbReference type="Proteomes" id="UP000290244"/>
    </source>
</evidence>
<keyword evidence="3" id="KW-1185">Reference proteome</keyword>
<dbReference type="RefSeq" id="WP_130602176.1">
    <property type="nucleotide sequence ID" value="NZ_CP034759.1"/>
</dbReference>
<name>A0A4P6P3T0_9GAMM</name>
<protein>
    <recommendedName>
        <fullName evidence="4">DUF2818 family protein</fullName>
    </recommendedName>
</protein>
<evidence type="ECO:0000313" key="2">
    <source>
        <dbReference type="EMBL" id="QBG36226.1"/>
    </source>
</evidence>
<sequence>MQSPEFAIMLLNSAILLVAYLSVYPKLAGYSLNKVAWLDMAASCLALIIVGYKYWGTEQGFSLILVEANWFWFTLATYMVLEIPISLWYFRKLLFNKHN</sequence>
<evidence type="ECO:0008006" key="4">
    <source>
        <dbReference type="Google" id="ProtNLM"/>
    </source>
</evidence>
<dbReference type="KEGG" id="lsd:EMK97_11120"/>
<keyword evidence="1" id="KW-0812">Transmembrane</keyword>
<gene>
    <name evidence="2" type="ORF">EMK97_11120</name>
</gene>
<dbReference type="OrthoDB" id="7063456at2"/>
<keyword evidence="1" id="KW-0472">Membrane</keyword>
<organism evidence="2 3">
    <name type="scientific">Litorilituus sediminis</name>
    <dbReference type="NCBI Taxonomy" id="718192"/>
    <lineage>
        <taxon>Bacteria</taxon>
        <taxon>Pseudomonadati</taxon>
        <taxon>Pseudomonadota</taxon>
        <taxon>Gammaproteobacteria</taxon>
        <taxon>Alteromonadales</taxon>
        <taxon>Colwelliaceae</taxon>
        <taxon>Litorilituus</taxon>
    </lineage>
</organism>